<reference evidence="3 4" key="1">
    <citation type="journal article" date="2016" name="Nat. Commun.">
        <title>Thousands of microbial genomes shed light on interconnected biogeochemical processes in an aquifer system.</title>
        <authorList>
            <person name="Anantharaman K."/>
            <person name="Brown C.T."/>
            <person name="Hug L.A."/>
            <person name="Sharon I."/>
            <person name="Castelle C.J."/>
            <person name="Probst A.J."/>
            <person name="Thomas B.C."/>
            <person name="Singh A."/>
            <person name="Wilkins M.J."/>
            <person name="Karaoz U."/>
            <person name="Brodie E.L."/>
            <person name="Williams K.H."/>
            <person name="Hubbard S.S."/>
            <person name="Banfield J.F."/>
        </authorList>
    </citation>
    <scope>NUCLEOTIDE SEQUENCE [LARGE SCALE GENOMIC DNA]</scope>
</reference>
<dbReference type="EMBL" id="MHMQ01000018">
    <property type="protein sequence ID" value="OGZ30534.1"/>
    <property type="molecule type" value="Genomic_DNA"/>
</dbReference>
<keyword evidence="2" id="KW-0472">Membrane</keyword>
<feature type="transmembrane region" description="Helical" evidence="2">
    <location>
        <begin position="12"/>
        <end position="33"/>
    </location>
</feature>
<dbReference type="Proteomes" id="UP000177486">
    <property type="component" value="Unassembled WGS sequence"/>
</dbReference>
<dbReference type="GO" id="GO:0016491">
    <property type="term" value="F:oxidoreductase activity"/>
    <property type="evidence" value="ECO:0007669"/>
    <property type="project" value="UniProtKB-KW"/>
</dbReference>
<name>A0A1G2EXK2_9BACT</name>
<evidence type="ECO:0000313" key="4">
    <source>
        <dbReference type="Proteomes" id="UP000177486"/>
    </source>
</evidence>
<evidence type="ECO:0008006" key="5">
    <source>
        <dbReference type="Google" id="ProtNLM"/>
    </source>
</evidence>
<keyword evidence="2" id="KW-0812">Transmembrane</keyword>
<keyword evidence="2" id="KW-1133">Transmembrane helix</keyword>
<evidence type="ECO:0000256" key="1">
    <source>
        <dbReference type="ARBA" id="ARBA00023002"/>
    </source>
</evidence>
<dbReference type="Gene3D" id="3.20.20.220">
    <property type="match status" value="1"/>
</dbReference>
<gene>
    <name evidence="3" type="ORF">A2931_02785</name>
</gene>
<dbReference type="InterPro" id="IPR029041">
    <property type="entry name" value="FAD-linked_oxidoreductase-like"/>
</dbReference>
<evidence type="ECO:0000256" key="2">
    <source>
        <dbReference type="SAM" id="Phobius"/>
    </source>
</evidence>
<protein>
    <recommendedName>
        <fullName evidence="5">Proline dehydrogenase domain-containing protein</fullName>
    </recommendedName>
</protein>
<organism evidence="3 4">
    <name type="scientific">Candidatus Niyogibacteria bacterium RIFCSPLOWO2_01_FULL_45_48</name>
    <dbReference type="NCBI Taxonomy" id="1801724"/>
    <lineage>
        <taxon>Bacteria</taxon>
        <taxon>Candidatus Niyogiibacteriota</taxon>
    </lineage>
</organism>
<accession>A0A1G2EXK2</accession>
<comment type="caution">
    <text evidence="3">The sequence shown here is derived from an EMBL/GenBank/DDBJ whole genome shotgun (WGS) entry which is preliminary data.</text>
</comment>
<evidence type="ECO:0000313" key="3">
    <source>
        <dbReference type="EMBL" id="OGZ30534.1"/>
    </source>
</evidence>
<keyword evidence="1" id="KW-0560">Oxidoreductase</keyword>
<dbReference type="AlphaFoldDB" id="A0A1G2EXK2"/>
<proteinExistence type="predicted"/>
<sequence>MIGGRVMPELLSYLGAGLAVMLALVFLRLFYLLEKFTCGSRIEDVIDEAKYYNSLGLKVLINYALEDVKNAKANLIEIYSKLLDKMDEEGVAGDISIKPTSFVDADDCLCCKRQKFTKALEALLERIVLAKRKRWVWLDEEKTETLEWVDSVIEDVVLNRGHRGLAIRVRAYTKQAKSRVAKFMSWVTEDPMLLSGPWQGISAGDIKIGVCRGTYKEDAELSQEETEKQFIEIMGLCLSHGVEAVCASHTMVKKVIGLCKLKEYSKPEMHMLHGREEIDSVLLPFLRIELIDGTTGLIKEGAVYLIFGPFWQRAKYGLRRLKEGPSLLWKA</sequence>
<dbReference type="SUPFAM" id="SSF51730">
    <property type="entry name" value="FAD-linked oxidoreductase"/>
    <property type="match status" value="1"/>
</dbReference>